<comment type="similarity">
    <text evidence="1">Belongs to the helicase family. UvrD subfamily.</text>
</comment>
<keyword evidence="16" id="KW-1185">Reference proteome</keyword>
<dbReference type="Proteomes" id="UP000595564">
    <property type="component" value="Chromosome"/>
</dbReference>
<dbReference type="InterPro" id="IPR000212">
    <property type="entry name" value="DNA_helicase_UvrD/REP"/>
</dbReference>
<dbReference type="InterPro" id="IPR014017">
    <property type="entry name" value="DNA_helicase_UvrD-like_C"/>
</dbReference>
<proteinExistence type="inferred from homology"/>
<evidence type="ECO:0000256" key="3">
    <source>
        <dbReference type="ARBA" id="ARBA00022801"/>
    </source>
</evidence>
<dbReference type="GO" id="GO:0016787">
    <property type="term" value="F:hydrolase activity"/>
    <property type="evidence" value="ECO:0007669"/>
    <property type="project" value="UniProtKB-UniRule"/>
</dbReference>
<dbReference type="PROSITE" id="PS51198">
    <property type="entry name" value="UVRD_HELICASE_ATP_BIND"/>
    <property type="match status" value="1"/>
</dbReference>
<keyword evidence="4 12" id="KW-0347">Helicase</keyword>
<evidence type="ECO:0000256" key="12">
    <source>
        <dbReference type="PROSITE-ProRule" id="PRU00560"/>
    </source>
</evidence>
<dbReference type="EC" id="5.6.2.4" evidence="9"/>
<dbReference type="Gene3D" id="1.10.10.160">
    <property type="match status" value="1"/>
</dbReference>
<organism evidence="15 16">
    <name type="scientific">Thermotomaculum hydrothermale</name>
    <dbReference type="NCBI Taxonomy" id="981385"/>
    <lineage>
        <taxon>Bacteria</taxon>
        <taxon>Pseudomonadati</taxon>
        <taxon>Acidobacteriota</taxon>
        <taxon>Holophagae</taxon>
        <taxon>Thermotomaculales</taxon>
        <taxon>Thermotomaculaceae</taxon>
        <taxon>Thermotomaculum</taxon>
    </lineage>
</organism>
<dbReference type="GO" id="GO:0033202">
    <property type="term" value="C:DNA helicase complex"/>
    <property type="evidence" value="ECO:0007669"/>
    <property type="project" value="TreeGrafter"/>
</dbReference>
<evidence type="ECO:0000256" key="5">
    <source>
        <dbReference type="ARBA" id="ARBA00022840"/>
    </source>
</evidence>
<reference evidence="15 16" key="1">
    <citation type="journal article" date="2012" name="Extremophiles">
        <title>Thermotomaculum hydrothermale gen. nov., sp. nov., a novel heterotrophic thermophile within the phylum Acidobacteria from a deep-sea hydrothermal vent chimney in the Southern Okinawa Trough.</title>
        <authorList>
            <person name="Izumi H."/>
            <person name="Nunoura T."/>
            <person name="Miyazaki M."/>
            <person name="Mino S."/>
            <person name="Toki T."/>
            <person name="Takai K."/>
            <person name="Sako Y."/>
            <person name="Sawabe T."/>
            <person name="Nakagawa S."/>
        </authorList>
    </citation>
    <scope>NUCLEOTIDE SEQUENCE [LARGE SCALE GENOMIC DNA]</scope>
    <source>
        <strain evidence="15 16">AC55</strain>
    </source>
</reference>
<keyword evidence="7" id="KW-0413">Isomerase</keyword>
<evidence type="ECO:0000256" key="2">
    <source>
        <dbReference type="ARBA" id="ARBA00022741"/>
    </source>
</evidence>
<dbReference type="GO" id="GO:0005524">
    <property type="term" value="F:ATP binding"/>
    <property type="evidence" value="ECO:0007669"/>
    <property type="project" value="UniProtKB-UniRule"/>
</dbReference>
<dbReference type="AlphaFoldDB" id="A0A7R6PUW9"/>
<dbReference type="GO" id="GO:0000725">
    <property type="term" value="P:recombinational repair"/>
    <property type="evidence" value="ECO:0007669"/>
    <property type="project" value="TreeGrafter"/>
</dbReference>
<dbReference type="Pfam" id="PF00580">
    <property type="entry name" value="UvrD-helicase"/>
    <property type="match status" value="1"/>
</dbReference>
<dbReference type="InterPro" id="IPR027417">
    <property type="entry name" value="P-loop_NTPase"/>
</dbReference>
<evidence type="ECO:0000256" key="7">
    <source>
        <dbReference type="ARBA" id="ARBA00023235"/>
    </source>
</evidence>
<evidence type="ECO:0000256" key="8">
    <source>
        <dbReference type="ARBA" id="ARBA00034617"/>
    </source>
</evidence>
<dbReference type="GO" id="GO:0003677">
    <property type="term" value="F:DNA binding"/>
    <property type="evidence" value="ECO:0007669"/>
    <property type="project" value="UniProtKB-KW"/>
</dbReference>
<sequence>MSEDFDLSLLNSAQKEAVLYNNGNLLVSAGAGSGKTRVIAYKIAYLVKELLVPQQNILAVTFTNKAAGEMKERVESLLELNYFFGQISTFHSFCLRVLRKEAHYLGYSLDFAVCDSYDSVQIVKEVLKNMRLRLKEKPKVVHGIISAYKNGRKTSLPKDLSSDLINNVIEEYNNYLKNNNLMDFDDLLLNTLQLFRENDSVLDYYASNYPFILVDEFQDTNTVQYELIKRLSKNSIHLCVVGDEDQSIYGWRGAEYKNVSRFIEDFEDVKIIKLEKNYRSTREILKVANSVISNNPDRIEKKLFSEREEKGEMVIFGGLTPGEEAEFVAERVEELIESGELHSEIAILYRANYLSRHFEDAFVKRGIPYRVVGGIRFYERREIKDILAFLRLVNNTHDNVSFKRVINLPKRGIGEKTLDKLEQYSTSLFEAIDLIPENFPKFKFFKAFKETINNLKQAEFDLNFFDLLLEETQYIDFLKSEYFGHELESRIENIYEFRNAVKEYIQRAENPSLKEFLDSISLASDTDEISKDAVNLMTIHAAKGLEFNSVFVVGLEEGVFPTGQSFSSLEGIEEERRLIYVAITRAKTNLFLTFSRSRGFGDRYFEKRTPSRFLKEIPIEKFSISGFSPFSSPDYSSASYSSKEKIIDDSEGENKLSKGDTVIHSRYGEGTVMNVLDGGSKVIVKFKRVGIKILKGNTLKKEE</sequence>
<dbReference type="GO" id="GO:0005829">
    <property type="term" value="C:cytosol"/>
    <property type="evidence" value="ECO:0007669"/>
    <property type="project" value="TreeGrafter"/>
</dbReference>
<dbReference type="SUPFAM" id="SSF52540">
    <property type="entry name" value="P-loop containing nucleoside triphosphate hydrolases"/>
    <property type="match status" value="1"/>
</dbReference>
<feature type="domain" description="UvrD-like helicase C-terminal" evidence="14">
    <location>
        <begin position="282"/>
        <end position="544"/>
    </location>
</feature>
<accession>A0A7R6PUW9</accession>
<comment type="catalytic activity">
    <reaction evidence="11">
        <text>ATP + H2O = ADP + phosphate + H(+)</text>
        <dbReference type="Rhea" id="RHEA:13065"/>
        <dbReference type="ChEBI" id="CHEBI:15377"/>
        <dbReference type="ChEBI" id="CHEBI:15378"/>
        <dbReference type="ChEBI" id="CHEBI:30616"/>
        <dbReference type="ChEBI" id="CHEBI:43474"/>
        <dbReference type="ChEBI" id="CHEBI:456216"/>
        <dbReference type="EC" id="5.6.2.4"/>
    </reaction>
</comment>
<keyword evidence="2 12" id="KW-0547">Nucleotide-binding</keyword>
<evidence type="ECO:0000256" key="10">
    <source>
        <dbReference type="ARBA" id="ARBA00034923"/>
    </source>
</evidence>
<dbReference type="CDD" id="cd18807">
    <property type="entry name" value="SF1_C_UvrD"/>
    <property type="match status" value="1"/>
</dbReference>
<gene>
    <name evidence="15" type="primary">pcrA</name>
    <name evidence="15" type="ORF">TTHT_1668</name>
</gene>
<evidence type="ECO:0000256" key="4">
    <source>
        <dbReference type="ARBA" id="ARBA00022806"/>
    </source>
</evidence>
<dbReference type="PANTHER" id="PTHR11070">
    <property type="entry name" value="UVRD / RECB / PCRA DNA HELICASE FAMILY MEMBER"/>
    <property type="match status" value="1"/>
</dbReference>
<dbReference type="KEGG" id="thyd:TTHT_1668"/>
<evidence type="ECO:0000256" key="9">
    <source>
        <dbReference type="ARBA" id="ARBA00034808"/>
    </source>
</evidence>
<evidence type="ECO:0000313" key="16">
    <source>
        <dbReference type="Proteomes" id="UP000595564"/>
    </source>
</evidence>
<evidence type="ECO:0000259" key="13">
    <source>
        <dbReference type="PROSITE" id="PS51198"/>
    </source>
</evidence>
<dbReference type="Gene3D" id="1.10.486.10">
    <property type="entry name" value="PCRA, domain 4"/>
    <property type="match status" value="1"/>
</dbReference>
<dbReference type="GO" id="GO:0043138">
    <property type="term" value="F:3'-5' DNA helicase activity"/>
    <property type="evidence" value="ECO:0007669"/>
    <property type="project" value="UniProtKB-EC"/>
</dbReference>
<evidence type="ECO:0000313" key="15">
    <source>
        <dbReference type="EMBL" id="BBB33147.1"/>
    </source>
</evidence>
<keyword evidence="5 12" id="KW-0067">ATP-binding</keyword>
<dbReference type="InterPro" id="IPR014016">
    <property type="entry name" value="UvrD-like_ATP-bd"/>
</dbReference>
<evidence type="ECO:0000256" key="1">
    <source>
        <dbReference type="ARBA" id="ARBA00009922"/>
    </source>
</evidence>
<keyword evidence="3 12" id="KW-0378">Hydrolase</keyword>
<dbReference type="PROSITE" id="PS51217">
    <property type="entry name" value="UVRD_HELICASE_CTER"/>
    <property type="match status" value="1"/>
</dbReference>
<keyword evidence="6" id="KW-0238">DNA-binding</keyword>
<dbReference type="Gene3D" id="3.40.50.300">
    <property type="entry name" value="P-loop containing nucleotide triphosphate hydrolases"/>
    <property type="match status" value="2"/>
</dbReference>
<dbReference type="RefSeq" id="WP_201327449.1">
    <property type="nucleotide sequence ID" value="NZ_AP017470.1"/>
</dbReference>
<comment type="catalytic activity">
    <reaction evidence="8">
        <text>Couples ATP hydrolysis with the unwinding of duplex DNA by translocating in the 3'-5' direction.</text>
        <dbReference type="EC" id="5.6.2.4"/>
    </reaction>
</comment>
<feature type="domain" description="UvrD-like helicase ATP-binding" evidence="13">
    <location>
        <begin position="8"/>
        <end position="281"/>
    </location>
</feature>
<evidence type="ECO:0000256" key="6">
    <source>
        <dbReference type="ARBA" id="ARBA00023125"/>
    </source>
</evidence>
<dbReference type="EMBL" id="AP017470">
    <property type="protein sequence ID" value="BBB33147.1"/>
    <property type="molecule type" value="Genomic_DNA"/>
</dbReference>
<evidence type="ECO:0000259" key="14">
    <source>
        <dbReference type="PROSITE" id="PS51217"/>
    </source>
</evidence>
<protein>
    <recommendedName>
        <fullName evidence="9">DNA 3'-5' helicase</fullName>
        <ecNumber evidence="9">5.6.2.4</ecNumber>
    </recommendedName>
    <alternativeName>
        <fullName evidence="10">DNA 3'-5' helicase II</fullName>
    </alternativeName>
</protein>
<dbReference type="Pfam" id="PF13361">
    <property type="entry name" value="UvrD_C"/>
    <property type="match status" value="1"/>
</dbReference>
<name>A0A7R6PUW9_9BACT</name>
<dbReference type="InterPro" id="IPR013986">
    <property type="entry name" value="DExx_box_DNA_helicase_dom_sf"/>
</dbReference>
<feature type="binding site" evidence="12">
    <location>
        <begin position="29"/>
        <end position="36"/>
    </location>
    <ligand>
        <name>ATP</name>
        <dbReference type="ChEBI" id="CHEBI:30616"/>
    </ligand>
</feature>
<dbReference type="PANTHER" id="PTHR11070:SF2">
    <property type="entry name" value="ATP-DEPENDENT DNA HELICASE SRS2"/>
    <property type="match status" value="1"/>
</dbReference>
<evidence type="ECO:0000256" key="11">
    <source>
        <dbReference type="ARBA" id="ARBA00048988"/>
    </source>
</evidence>
<dbReference type="CDD" id="cd17932">
    <property type="entry name" value="DEXQc_UvrD"/>
    <property type="match status" value="1"/>
</dbReference>